<organism evidence="3 4">
    <name type="scientific">Nocardia bovistercoris</name>
    <dbReference type="NCBI Taxonomy" id="2785916"/>
    <lineage>
        <taxon>Bacteria</taxon>
        <taxon>Bacillati</taxon>
        <taxon>Actinomycetota</taxon>
        <taxon>Actinomycetes</taxon>
        <taxon>Mycobacteriales</taxon>
        <taxon>Nocardiaceae</taxon>
        <taxon>Nocardia</taxon>
    </lineage>
</organism>
<keyword evidence="1" id="KW-0812">Transmembrane</keyword>
<proteinExistence type="predicted"/>
<reference evidence="3" key="1">
    <citation type="submission" date="2020-11" db="EMBL/GenBank/DDBJ databases">
        <title>Nocardia NEAU-351.nov., a novel actinomycete isolated from the cow dung.</title>
        <authorList>
            <person name="Zhang X."/>
        </authorList>
    </citation>
    <scope>NUCLEOTIDE SEQUENCE</scope>
    <source>
        <strain evidence="3">NEAU-351</strain>
    </source>
</reference>
<feature type="transmembrane region" description="Helical" evidence="1">
    <location>
        <begin position="127"/>
        <end position="146"/>
    </location>
</feature>
<feature type="domain" description="DUF1206" evidence="2">
    <location>
        <begin position="126"/>
        <end position="192"/>
    </location>
</feature>
<feature type="domain" description="DUF1206" evidence="2">
    <location>
        <begin position="213"/>
        <end position="280"/>
    </location>
</feature>
<dbReference type="AlphaFoldDB" id="A0A931IE73"/>
<feature type="transmembrane region" description="Helical" evidence="1">
    <location>
        <begin position="256"/>
        <end position="277"/>
    </location>
</feature>
<comment type="caution">
    <text evidence="3">The sequence shown here is derived from an EMBL/GenBank/DDBJ whole genome shotgun (WGS) entry which is preliminary data.</text>
</comment>
<feature type="transmembrane region" description="Helical" evidence="1">
    <location>
        <begin position="38"/>
        <end position="59"/>
    </location>
</feature>
<dbReference type="Proteomes" id="UP000655751">
    <property type="component" value="Unassembled WGS sequence"/>
</dbReference>
<feature type="transmembrane region" description="Helical" evidence="1">
    <location>
        <begin position="166"/>
        <end position="188"/>
    </location>
</feature>
<dbReference type="EMBL" id="JADMLG010000007">
    <property type="protein sequence ID" value="MBH0778472.1"/>
    <property type="molecule type" value="Genomic_DNA"/>
</dbReference>
<gene>
    <name evidence="3" type="ORF">IT779_19520</name>
</gene>
<feature type="domain" description="DUF1206" evidence="2">
    <location>
        <begin position="38"/>
        <end position="105"/>
    </location>
</feature>
<accession>A0A931IE73</accession>
<keyword evidence="1" id="KW-1133">Transmembrane helix</keyword>
<sequence length="284" mass="28791">MTRSGSFATSFAGGSARGAASDARDLARNSVFERLARAGFVMAGVVHILVGYIAVRLAFGGGGGTADQSGAMAELASKPGGGVALWIGAVAFAMLALWRLVEAVLGRSADSGETDTKKVVFHRAKSFGEAVLYAVLAFSAVGFARGSGSSGGQRSTTLTARLMENTAGTILLVLVGLAIVGVGGYYVYKGATAKFTKDLDASAGTFARRVGIVGYVAKGLALGAVGALVIVATTRSEPDKASGLDGALKTLGAQPYGQFLLVAAAVGIATYGVYNLIRARHAKM</sequence>
<dbReference type="Pfam" id="PF06724">
    <property type="entry name" value="DUF1206"/>
    <property type="match status" value="3"/>
</dbReference>
<feature type="transmembrane region" description="Helical" evidence="1">
    <location>
        <begin position="215"/>
        <end position="236"/>
    </location>
</feature>
<evidence type="ECO:0000259" key="2">
    <source>
        <dbReference type="Pfam" id="PF06724"/>
    </source>
</evidence>
<keyword evidence="1" id="KW-0472">Membrane</keyword>
<protein>
    <submittedName>
        <fullName evidence="3">DUF1206 domain-containing protein</fullName>
    </submittedName>
</protein>
<name>A0A931IE73_9NOCA</name>
<evidence type="ECO:0000313" key="3">
    <source>
        <dbReference type="EMBL" id="MBH0778472.1"/>
    </source>
</evidence>
<evidence type="ECO:0000256" key="1">
    <source>
        <dbReference type="SAM" id="Phobius"/>
    </source>
</evidence>
<evidence type="ECO:0000313" key="4">
    <source>
        <dbReference type="Proteomes" id="UP000655751"/>
    </source>
</evidence>
<feature type="transmembrane region" description="Helical" evidence="1">
    <location>
        <begin position="79"/>
        <end position="98"/>
    </location>
</feature>
<keyword evidence="4" id="KW-1185">Reference proteome</keyword>
<dbReference type="InterPro" id="IPR009597">
    <property type="entry name" value="DUF1206"/>
</dbReference>
<dbReference type="RefSeq" id="WP_196150764.1">
    <property type="nucleotide sequence ID" value="NZ_JADMLG010000007.1"/>
</dbReference>